<comment type="cofactor">
    <cofactor evidence="10">
        <name>Zn(2+)</name>
        <dbReference type="ChEBI" id="CHEBI:29105"/>
    </cofactor>
    <cofactor evidence="10">
        <name>Mg(2+)</name>
        <dbReference type="ChEBI" id="CHEBI:18420"/>
    </cofactor>
    <cofactor evidence="10">
        <name>Co(2+)</name>
        <dbReference type="ChEBI" id="CHEBI:48828"/>
    </cofactor>
    <text evidence="10">Binds 1 divalent metal cation per subunit. Can use ions such as Zn(2+), Mg(2+) or Co(2+).</text>
</comment>
<dbReference type="HAMAP" id="MF_00536">
    <property type="entry name" value="PdxA"/>
    <property type="match status" value="1"/>
</dbReference>
<dbReference type="PATRIC" id="fig|576611.7.peg.1881"/>
<evidence type="ECO:0000256" key="1">
    <source>
        <dbReference type="ARBA" id="ARBA00022490"/>
    </source>
</evidence>
<dbReference type="GO" id="GO:0042823">
    <property type="term" value="P:pyridoxal phosphate biosynthetic process"/>
    <property type="evidence" value="ECO:0007669"/>
    <property type="project" value="UniProtKB-UniRule"/>
</dbReference>
<comment type="miscellaneous">
    <text evidence="10">The active site is located at the dimer interface.</text>
</comment>
<gene>
    <name evidence="10" type="primary">pdxA</name>
    <name evidence="11" type="ORF">CL55_00018530</name>
</gene>
<comment type="function">
    <text evidence="10">Catalyzes the NAD(P)-dependent oxidation of 4-(phosphooxy)-L-threonine (HTP) into 2-amino-3-oxo-4-(phosphooxy)butyric acid which spontaneously decarboxylates to form 3-amino-2-oxopropyl phosphate (AHAP).</text>
</comment>
<dbReference type="GO" id="GO:0000287">
    <property type="term" value="F:magnesium ion binding"/>
    <property type="evidence" value="ECO:0007669"/>
    <property type="project" value="UniProtKB-UniRule"/>
</dbReference>
<name>A0A0E3ZN73_9BURK</name>
<dbReference type="PANTHER" id="PTHR30004:SF5">
    <property type="entry name" value="4-HYDROXYTHREONINE-4-PHOSPHATE DEHYDROGENASE"/>
    <property type="match status" value="1"/>
</dbReference>
<dbReference type="AlphaFoldDB" id="A0A0E3ZN73"/>
<dbReference type="RefSeq" id="WP_046330840.1">
    <property type="nucleotide sequence ID" value="NZ_CP007501.1"/>
</dbReference>
<feature type="binding site" evidence="10">
    <location>
        <position position="280"/>
    </location>
    <ligand>
        <name>substrate</name>
    </ligand>
</feature>
<dbReference type="InterPro" id="IPR037510">
    <property type="entry name" value="PdxA"/>
</dbReference>
<dbReference type="SUPFAM" id="SSF53659">
    <property type="entry name" value="Isocitrate/Isopropylmalate dehydrogenase-like"/>
    <property type="match status" value="1"/>
</dbReference>
<evidence type="ECO:0000256" key="10">
    <source>
        <dbReference type="HAMAP-Rule" id="MF_00536"/>
    </source>
</evidence>
<dbReference type="EC" id="1.1.1.262" evidence="10"/>
<evidence type="ECO:0000256" key="3">
    <source>
        <dbReference type="ARBA" id="ARBA00022833"/>
    </source>
</evidence>
<proteinExistence type="inferred from homology"/>
<dbReference type="GO" id="GO:0008615">
    <property type="term" value="P:pyridoxine biosynthetic process"/>
    <property type="evidence" value="ECO:0007669"/>
    <property type="project" value="UniProtKB-UniRule"/>
</dbReference>
<keyword evidence="9 10" id="KW-0170">Cobalt</keyword>
<dbReference type="UniPathway" id="UPA00244">
    <property type="reaction ID" value="UER00312"/>
</dbReference>
<feature type="binding site" evidence="10">
    <location>
        <position position="172"/>
    </location>
    <ligand>
        <name>a divalent metal cation</name>
        <dbReference type="ChEBI" id="CHEBI:60240"/>
        <note>ligand shared between dimeric partners</note>
    </ligand>
</feature>
<evidence type="ECO:0000313" key="12">
    <source>
        <dbReference type="Proteomes" id="UP000061135"/>
    </source>
</evidence>
<accession>A0A0E3ZN73</accession>
<dbReference type="GO" id="GO:0050570">
    <property type="term" value="F:4-hydroxythreonine-4-phosphate dehydrogenase activity"/>
    <property type="evidence" value="ECO:0007669"/>
    <property type="project" value="UniProtKB-UniRule"/>
</dbReference>
<keyword evidence="4 10" id="KW-0460">Magnesium</keyword>
<dbReference type="Proteomes" id="UP000061135">
    <property type="component" value="Chromosome"/>
</dbReference>
<feature type="binding site" evidence="10">
    <location>
        <position position="131"/>
    </location>
    <ligand>
        <name>substrate</name>
    </ligand>
</feature>
<dbReference type="STRING" id="1835254.CL55_00018530"/>
<evidence type="ECO:0000256" key="5">
    <source>
        <dbReference type="ARBA" id="ARBA00022857"/>
    </source>
</evidence>
<keyword evidence="7 10" id="KW-0520">NAD</keyword>
<keyword evidence="2 10" id="KW-0479">Metal-binding</keyword>
<protein>
    <recommendedName>
        <fullName evidence="10">4-hydroxythreonine-4-phosphate dehydrogenase</fullName>
        <ecNumber evidence="10">1.1.1.262</ecNumber>
    </recommendedName>
    <alternativeName>
        <fullName evidence="10">4-(phosphohydroxy)-L-threonine dehydrogenase</fullName>
    </alternativeName>
</protein>
<evidence type="ECO:0000313" key="11">
    <source>
        <dbReference type="EMBL" id="AKD26186.1"/>
    </source>
</evidence>
<keyword evidence="3 10" id="KW-0862">Zinc</keyword>
<evidence type="ECO:0000256" key="2">
    <source>
        <dbReference type="ARBA" id="ARBA00022723"/>
    </source>
</evidence>
<evidence type="ECO:0000256" key="9">
    <source>
        <dbReference type="ARBA" id="ARBA00023285"/>
    </source>
</evidence>
<evidence type="ECO:0000256" key="4">
    <source>
        <dbReference type="ARBA" id="ARBA00022842"/>
    </source>
</evidence>
<feature type="binding site" evidence="10">
    <location>
        <position position="130"/>
    </location>
    <ligand>
        <name>substrate</name>
    </ligand>
</feature>
<evidence type="ECO:0000256" key="7">
    <source>
        <dbReference type="ARBA" id="ARBA00023027"/>
    </source>
</evidence>
<keyword evidence="12" id="KW-1185">Reference proteome</keyword>
<feature type="binding site" evidence="10">
    <location>
        <position position="272"/>
    </location>
    <ligand>
        <name>a divalent metal cation</name>
        <dbReference type="ChEBI" id="CHEBI:60240"/>
        <note>ligand shared between dimeric partners</note>
    </ligand>
</feature>
<dbReference type="KEGG" id="pdq:CL55_00018530"/>
<evidence type="ECO:0000256" key="8">
    <source>
        <dbReference type="ARBA" id="ARBA00023096"/>
    </source>
</evidence>
<dbReference type="InterPro" id="IPR005255">
    <property type="entry name" value="PdxA_fam"/>
</dbReference>
<reference evidence="11 12" key="1">
    <citation type="submission" date="2014-03" db="EMBL/GenBank/DDBJ databases">
        <title>Genome of Polynucleobacter strain MWH-MoK4.</title>
        <authorList>
            <person name="Hahn M.W."/>
        </authorList>
    </citation>
    <scope>NUCLEOTIDE SEQUENCE [LARGE SCALE GENOMIC DNA]</scope>
    <source>
        <strain evidence="11 12">MWH-MoK4</strain>
    </source>
</reference>
<comment type="subcellular location">
    <subcellularLocation>
        <location evidence="10">Cytoplasm</location>
    </subcellularLocation>
</comment>
<dbReference type="GO" id="GO:0005737">
    <property type="term" value="C:cytoplasm"/>
    <property type="evidence" value="ECO:0007669"/>
    <property type="project" value="UniProtKB-SubCell"/>
</dbReference>
<dbReference type="GO" id="GO:0051287">
    <property type="term" value="F:NAD binding"/>
    <property type="evidence" value="ECO:0007669"/>
    <property type="project" value="InterPro"/>
</dbReference>
<keyword evidence="5 10" id="KW-0521">NADP</keyword>
<dbReference type="HOGENOM" id="CLU_040168_0_0_4"/>
<dbReference type="OrthoDB" id="9801783at2"/>
<keyword evidence="8 10" id="KW-0664">Pyridoxine biosynthesis</keyword>
<sequence length="342" mass="36194">MIQQPAPVNLVISSGEPAGVGPEVSIAAALAFLQEQTASTITLLGDCSLFSATEIPEELSNRFKLESIALASPTTAGQLNPANAQYVLSILDAAVKGCFDGRFDAMVTAPIQKSVINQGNTSNEDLFTGHTEYLAKLCHQDHVVMMLCASLPAGLLGLHKSSDLRVALVTTHLPLREVPGALNQQYVLETIQIVDRDLRAKFGIAKPVIRLAGLNPHAGESGYLGREEIDVILPAIEAAKDLGIQISGPYPGDTMFDAKALDSVDAFIAMYHDQGLAPFKFVSFGGGVNVTLGLPIIRTSVDHGTALDIAGKGIADPGSMLEALRLAYQLAVNIKNAKNLSR</sequence>
<comment type="subunit">
    <text evidence="10">Homodimer.</text>
</comment>
<comment type="similarity">
    <text evidence="10">Belongs to the PdxA family.</text>
</comment>
<keyword evidence="1 10" id="KW-0963">Cytoplasm</keyword>
<comment type="pathway">
    <text evidence="10">Cofactor biosynthesis; pyridoxine 5'-phosphate biosynthesis; pyridoxine 5'-phosphate from D-erythrose 4-phosphate: step 4/5.</text>
</comment>
<keyword evidence="6 10" id="KW-0560">Oxidoreductase</keyword>
<feature type="binding site" evidence="10">
    <location>
        <position position="298"/>
    </location>
    <ligand>
        <name>substrate</name>
    </ligand>
</feature>
<dbReference type="Gene3D" id="3.40.718.10">
    <property type="entry name" value="Isopropylmalate Dehydrogenase"/>
    <property type="match status" value="1"/>
</dbReference>
<feature type="binding site" evidence="10">
    <location>
        <position position="217"/>
    </location>
    <ligand>
        <name>a divalent metal cation</name>
        <dbReference type="ChEBI" id="CHEBI:60240"/>
        <note>ligand shared between dimeric partners</note>
    </ligand>
</feature>
<comment type="catalytic activity">
    <reaction evidence="10">
        <text>4-(phosphooxy)-L-threonine + NAD(+) = 3-amino-2-oxopropyl phosphate + CO2 + NADH</text>
        <dbReference type="Rhea" id="RHEA:32275"/>
        <dbReference type="ChEBI" id="CHEBI:16526"/>
        <dbReference type="ChEBI" id="CHEBI:57279"/>
        <dbReference type="ChEBI" id="CHEBI:57540"/>
        <dbReference type="ChEBI" id="CHEBI:57945"/>
        <dbReference type="ChEBI" id="CHEBI:58452"/>
        <dbReference type="EC" id="1.1.1.262"/>
    </reaction>
</comment>
<feature type="binding site" evidence="10">
    <location>
        <position position="289"/>
    </location>
    <ligand>
        <name>substrate</name>
    </ligand>
</feature>
<dbReference type="GO" id="GO:0050897">
    <property type="term" value="F:cobalt ion binding"/>
    <property type="evidence" value="ECO:0007669"/>
    <property type="project" value="UniProtKB-UniRule"/>
</dbReference>
<dbReference type="PANTHER" id="PTHR30004">
    <property type="entry name" value="4-HYDROXYTHREONINE-4-PHOSPHATE DEHYDROGENASE"/>
    <property type="match status" value="1"/>
</dbReference>
<dbReference type="Pfam" id="PF04166">
    <property type="entry name" value="PdxA"/>
    <property type="match status" value="1"/>
</dbReference>
<dbReference type="EMBL" id="CP007501">
    <property type="protein sequence ID" value="AKD26186.1"/>
    <property type="molecule type" value="Genomic_DNA"/>
</dbReference>
<dbReference type="NCBIfam" id="TIGR00557">
    <property type="entry name" value="pdxA"/>
    <property type="match status" value="1"/>
</dbReference>
<dbReference type="GO" id="GO:0008270">
    <property type="term" value="F:zinc ion binding"/>
    <property type="evidence" value="ECO:0007669"/>
    <property type="project" value="UniProtKB-UniRule"/>
</dbReference>
<evidence type="ECO:0000256" key="6">
    <source>
        <dbReference type="ARBA" id="ARBA00023002"/>
    </source>
</evidence>
<organism evidence="11 12">
    <name type="scientific">Polynucleobacter duraquae</name>
    <dbReference type="NCBI Taxonomy" id="1835254"/>
    <lineage>
        <taxon>Bacteria</taxon>
        <taxon>Pseudomonadati</taxon>
        <taxon>Pseudomonadota</taxon>
        <taxon>Betaproteobacteria</taxon>
        <taxon>Burkholderiales</taxon>
        <taxon>Burkholderiaceae</taxon>
        <taxon>Polynucleobacter</taxon>
    </lineage>
</organism>